<evidence type="ECO:0000313" key="9">
    <source>
        <dbReference type="EMBL" id="OOM81540.1"/>
    </source>
</evidence>
<sequence>MNEDILRIEDLIKILKRRWKMIVSITIISTIFSVCISFYVISPKYEASTKIFIGKENSEDTKYSEEDVNMYQKLLKTYVEIISTNDLVEKAINKEGLDITSEEVLKGLTIAPRTDTQILEIKYTSEDKILAKNVVDSITNEFIESSTEFIPNADIKIIEKVKMPKSSISPNKKMNIAIAFLLGLMISIGLSFLLDAINNTLKTKEELEQILNLPVIGEILNEL</sequence>
<dbReference type="Proteomes" id="UP000190890">
    <property type="component" value="Unassembled WGS sequence"/>
</dbReference>
<dbReference type="STRING" id="29367.CLPUN_11030"/>
<evidence type="ECO:0000256" key="6">
    <source>
        <dbReference type="ARBA" id="ARBA00023136"/>
    </source>
</evidence>
<keyword evidence="3" id="KW-1003">Cell membrane</keyword>
<feature type="domain" description="Polysaccharide chain length determinant N-terminal" evidence="8">
    <location>
        <begin position="9"/>
        <end position="94"/>
    </location>
</feature>
<keyword evidence="5 7" id="KW-1133">Transmembrane helix</keyword>
<dbReference type="GO" id="GO:0005886">
    <property type="term" value="C:plasma membrane"/>
    <property type="evidence" value="ECO:0007669"/>
    <property type="project" value="UniProtKB-SubCell"/>
</dbReference>
<dbReference type="GO" id="GO:0004713">
    <property type="term" value="F:protein tyrosine kinase activity"/>
    <property type="evidence" value="ECO:0007669"/>
    <property type="project" value="TreeGrafter"/>
</dbReference>
<keyword evidence="10" id="KW-1185">Reference proteome</keyword>
<dbReference type="EMBL" id="LZZM01000063">
    <property type="protein sequence ID" value="OOM81540.1"/>
    <property type="molecule type" value="Genomic_DNA"/>
</dbReference>
<evidence type="ECO:0000256" key="3">
    <source>
        <dbReference type="ARBA" id="ARBA00022475"/>
    </source>
</evidence>
<evidence type="ECO:0000256" key="2">
    <source>
        <dbReference type="ARBA" id="ARBA00006683"/>
    </source>
</evidence>
<dbReference type="Pfam" id="PF02706">
    <property type="entry name" value="Wzz"/>
    <property type="match status" value="1"/>
</dbReference>
<comment type="caution">
    <text evidence="9">The sequence shown here is derived from an EMBL/GenBank/DDBJ whole genome shotgun (WGS) entry which is preliminary data.</text>
</comment>
<evidence type="ECO:0000256" key="5">
    <source>
        <dbReference type="ARBA" id="ARBA00022989"/>
    </source>
</evidence>
<feature type="transmembrane region" description="Helical" evidence="7">
    <location>
        <begin position="21"/>
        <end position="41"/>
    </location>
</feature>
<proteinExistence type="inferred from homology"/>
<name>A0A1S8TUY6_9CLOT</name>
<dbReference type="RefSeq" id="WP_077846324.1">
    <property type="nucleotide sequence ID" value="NZ_LZZM01000063.1"/>
</dbReference>
<gene>
    <name evidence="9" type="primary">cap8A_1</name>
    <name evidence="9" type="ORF">CLPUN_11030</name>
</gene>
<comment type="subcellular location">
    <subcellularLocation>
        <location evidence="1">Cell membrane</location>
        <topology evidence="1">Multi-pass membrane protein</topology>
    </subcellularLocation>
</comment>
<dbReference type="PANTHER" id="PTHR32309">
    <property type="entry name" value="TYROSINE-PROTEIN KINASE"/>
    <property type="match status" value="1"/>
</dbReference>
<accession>A0A1S8TUY6</accession>
<dbReference type="InterPro" id="IPR003856">
    <property type="entry name" value="LPS_length_determ_N"/>
</dbReference>
<evidence type="ECO:0000313" key="10">
    <source>
        <dbReference type="Proteomes" id="UP000190890"/>
    </source>
</evidence>
<evidence type="ECO:0000256" key="4">
    <source>
        <dbReference type="ARBA" id="ARBA00022692"/>
    </source>
</evidence>
<keyword evidence="6 7" id="KW-0472">Membrane</keyword>
<dbReference type="InterPro" id="IPR050445">
    <property type="entry name" value="Bact_polysacc_biosynth/exp"/>
</dbReference>
<feature type="transmembrane region" description="Helical" evidence="7">
    <location>
        <begin position="174"/>
        <end position="194"/>
    </location>
</feature>
<dbReference type="OrthoDB" id="2360475at2"/>
<comment type="similarity">
    <text evidence="2">Belongs to the CpsC/CapA family.</text>
</comment>
<reference evidence="9 10" key="1">
    <citation type="submission" date="2016-05" db="EMBL/GenBank/DDBJ databases">
        <title>Microbial solvent formation.</title>
        <authorList>
            <person name="Poehlein A."/>
            <person name="Montoya Solano J.D."/>
            <person name="Flitsch S."/>
            <person name="Krabben P."/>
            <person name="Duerre P."/>
            <person name="Daniel R."/>
        </authorList>
    </citation>
    <scope>NUCLEOTIDE SEQUENCE [LARGE SCALE GENOMIC DNA]</scope>
    <source>
        <strain evidence="9 10">DSM 2619</strain>
    </source>
</reference>
<evidence type="ECO:0000259" key="8">
    <source>
        <dbReference type="Pfam" id="PF02706"/>
    </source>
</evidence>
<evidence type="ECO:0000256" key="7">
    <source>
        <dbReference type="SAM" id="Phobius"/>
    </source>
</evidence>
<protein>
    <submittedName>
        <fullName evidence="9">Capsular polysaccharide type 8 biosynthesis protein cap8A</fullName>
    </submittedName>
</protein>
<evidence type="ECO:0000256" key="1">
    <source>
        <dbReference type="ARBA" id="ARBA00004651"/>
    </source>
</evidence>
<dbReference type="PANTHER" id="PTHR32309:SF13">
    <property type="entry name" value="FERRIC ENTEROBACTIN TRANSPORT PROTEIN FEPE"/>
    <property type="match status" value="1"/>
</dbReference>
<keyword evidence="4 7" id="KW-0812">Transmembrane</keyword>
<organism evidence="9 10">
    <name type="scientific">Clostridium puniceum</name>
    <dbReference type="NCBI Taxonomy" id="29367"/>
    <lineage>
        <taxon>Bacteria</taxon>
        <taxon>Bacillati</taxon>
        <taxon>Bacillota</taxon>
        <taxon>Clostridia</taxon>
        <taxon>Eubacteriales</taxon>
        <taxon>Clostridiaceae</taxon>
        <taxon>Clostridium</taxon>
    </lineage>
</organism>
<dbReference type="AlphaFoldDB" id="A0A1S8TUY6"/>